<dbReference type="AlphaFoldDB" id="A0A2P2K8D6"/>
<organism evidence="1">
    <name type="scientific">Rhizophora mucronata</name>
    <name type="common">Asiatic mangrove</name>
    <dbReference type="NCBI Taxonomy" id="61149"/>
    <lineage>
        <taxon>Eukaryota</taxon>
        <taxon>Viridiplantae</taxon>
        <taxon>Streptophyta</taxon>
        <taxon>Embryophyta</taxon>
        <taxon>Tracheophyta</taxon>
        <taxon>Spermatophyta</taxon>
        <taxon>Magnoliopsida</taxon>
        <taxon>eudicotyledons</taxon>
        <taxon>Gunneridae</taxon>
        <taxon>Pentapetalae</taxon>
        <taxon>rosids</taxon>
        <taxon>fabids</taxon>
        <taxon>Malpighiales</taxon>
        <taxon>Rhizophoraceae</taxon>
        <taxon>Rhizophora</taxon>
    </lineage>
</organism>
<proteinExistence type="predicted"/>
<evidence type="ECO:0000313" key="1">
    <source>
        <dbReference type="EMBL" id="MBX02010.1"/>
    </source>
</evidence>
<sequence>MMHGKKKMYILCMLTAPCVSYNRSIHIEKIRAHFMVCT</sequence>
<reference evidence="1" key="1">
    <citation type="submission" date="2018-02" db="EMBL/GenBank/DDBJ databases">
        <title>Rhizophora mucronata_Transcriptome.</title>
        <authorList>
            <person name="Meera S.P."/>
            <person name="Sreeshan A."/>
            <person name="Augustine A."/>
        </authorList>
    </citation>
    <scope>NUCLEOTIDE SEQUENCE</scope>
    <source>
        <tissue evidence="1">Leaf</tissue>
    </source>
</reference>
<protein>
    <submittedName>
        <fullName evidence="1">Uncharacterized protein</fullName>
    </submittedName>
</protein>
<dbReference type="EMBL" id="GGEC01021526">
    <property type="protein sequence ID" value="MBX02010.1"/>
    <property type="molecule type" value="Transcribed_RNA"/>
</dbReference>
<name>A0A2P2K8D6_RHIMU</name>
<accession>A0A2P2K8D6</accession>